<feature type="compositionally biased region" description="Polar residues" evidence="4">
    <location>
        <begin position="473"/>
        <end position="483"/>
    </location>
</feature>
<feature type="region of interest" description="Disordered" evidence="4">
    <location>
        <begin position="1369"/>
        <end position="1389"/>
    </location>
</feature>
<feature type="compositionally biased region" description="Polar residues" evidence="4">
    <location>
        <begin position="1369"/>
        <end position="1381"/>
    </location>
</feature>
<feature type="compositionally biased region" description="Basic residues" evidence="4">
    <location>
        <begin position="1329"/>
        <end position="1341"/>
    </location>
</feature>
<dbReference type="PROSITE" id="PS50011">
    <property type="entry name" value="PROTEIN_KINASE_DOM"/>
    <property type="match status" value="2"/>
</dbReference>
<feature type="repeat" description="ANK" evidence="3">
    <location>
        <begin position="90"/>
        <end position="124"/>
    </location>
</feature>
<dbReference type="Proteomes" id="UP000830375">
    <property type="component" value="Unassembled WGS sequence"/>
</dbReference>
<dbReference type="InterPro" id="IPR011009">
    <property type="entry name" value="Kinase-like_dom_sf"/>
</dbReference>
<accession>A0ABQ8L4S0</accession>
<sequence length="1801" mass="205789">MAFQIQVTVPVPVPVPVGPRKTDSLIQCIIDNKLKKLRKLIRSRDINGLYPSEVWNDDVTPLTAAVLCRNEEICSYLLGESADPNKPSTNGLTPLHNAAFTAGVPLSIVERLLTGRADPNGYQLQIFTPLQCAVDRDREDIVKALIEAGASPMRNYGMNPELDKKVERMICQLSSQGEVFEKVYISFSFSCAVRTKNQTKVYGVYKEHFFQEDPFDCLIYFELYYNVIGQGAEQYRQSAIKWLKDTKSADRYIEGVIKRFSRISQEYWAIALNCLNAALCVSECVSPQVFSDLVPILTNSLQQSGNAQGEKINHLILKILNVIMQKTSKQKLGLSHSVCEKLIKSLLPLTSTDYSSLIGMWTYSFFAYINCFAPELVALCGLPSVPERILNAAEIEDEAMNKRLQKLNISLTHPSGAVDHLCETGTPSKSRKKKKKKKIQQEKGSEESEQQDKEEPFQDTVVTSVEESNSSVQPFTQPAESPNISRRWLQTSCRWRSKLEKLTNMDINNTYRLGNLTLVLRDEFQIANGSDGTQVFLGLRDDGTEVAVKRMIKSNYQVLRNEEEFLRLPQLESSSIVRYVDFAEDTHFGYLALQLCEYTLEEYIQDHLPDDSAERNLILKKLVKEVLYSLQVLHHQQSRVLHRDIKPQNVLIDINGKARLADFGISRRLTLSQTTLRTSIAGTRCWKAKETIDEEVNTGYKRSSDIQVAGMLVYYILSRGHHPFGKGPRCEVNILEGRYLLEHLDDDVAKDLVEWMINEDPNKRPTVEHTLAHPFFWTDERRVEYLKKLGNQNEAENCRNVSEELLQAVEKYTEGKSFSEWKTKLPSELVQKLDGKKKGYPENTLGLLRFIRNLHEHYPEDAESINLMASFPDLFGSVFRFAKERGWNSRASLKKSMAFQIQVKVPVPVPVPVPVVPRITDPLIKCIMDNKAERLKKFLRGRDINGLYPSEVWNDDVTLLTAAVLCRNEEICSYLLEESADPNKPSTNGRTPLHYAAFTAGVPLSIVKRLLAAKADPNGYQLQLFTPLQCAVDHDREDIVKTLIEAGASPKRNYGMNPELDKNVERMIGQLSSQGEVLEKAYISLSFSCIVQTKNQTDVYRVYKEHFFQEDPFDRLIYFELYYGIIGPSAEQYRQSAIKWLKDTKSADRYIEGVIKRFSRIPQEYWTIVLNCLNVALCVSESVSPQTFSELVPILTNSLQHPGNEQREIINHLILTILNVMMQKTSEQKLGVNHSVYEKLYKNLLPLTHPNYSSLIRVWTYGLFAYIYDIAPELVALSSVPEMILNTAMIEMDEVMKKKLHKLDESLRHAAGSSAVDNLCEETAALSTSRKKKKKKKKKKKIQQEVGSQEGEGKEELFTDSVVTSIEESNSSVQPFTQTNENSRRWHQTSRRWRSKLEKLANTDASQTYRLGNLNLVLDAEFLIAKGSDGTQVFLGLRDDGTEVAVKRMDRFNYQDLKNEEEFLRLPELDSPSIVRYVDFAEDIHFGYLVLQLCEYTLEEYIQDHLPDDTAERTLVLKKLVKEVLCSLQVLHDQKTKVLHRDIKPQNVLIDIKGKARLADFGISRRLKQGETTIRTSIAGTRCWKAKENINEKVNTGYKRSSDIQVAGMLVYYILSGGHHPFGEDVDCEYNVLRGRYSLEHLDDDVAKDLVEWMINENPNERPTVEQTLTHPFFWTDDRRVRYLKILGNEKEAENCRNADEELLKAISKHTEGKSFSEWKNKLPSELVQKLDGKKKAYPENTLGLLRFIRNLHEHYLEDAESINLMASFPDLFGSVFSLAKERGWNSRASLKKFFSSAPQI</sequence>
<gene>
    <name evidence="7" type="ORF">H4Q32_028698</name>
</gene>
<feature type="domain" description="KEN" evidence="6">
    <location>
        <begin position="779"/>
        <end position="911"/>
    </location>
</feature>
<evidence type="ECO:0000313" key="7">
    <source>
        <dbReference type="EMBL" id="KAI2645652.1"/>
    </source>
</evidence>
<dbReference type="SUPFAM" id="SSF48403">
    <property type="entry name" value="Ankyrin repeat"/>
    <property type="match status" value="2"/>
</dbReference>
<keyword evidence="3" id="KW-0040">ANK repeat</keyword>
<dbReference type="PROSITE" id="PS50297">
    <property type="entry name" value="ANK_REP_REGION"/>
    <property type="match status" value="2"/>
</dbReference>
<dbReference type="PANTHER" id="PTHR13954:SF28">
    <property type="match status" value="1"/>
</dbReference>
<keyword evidence="2" id="KW-0067">ATP-binding</keyword>
<evidence type="ECO:0000256" key="3">
    <source>
        <dbReference type="PROSITE-ProRule" id="PRU00023"/>
    </source>
</evidence>
<evidence type="ECO:0000256" key="4">
    <source>
        <dbReference type="SAM" id="MobiDB-lite"/>
    </source>
</evidence>
<dbReference type="InterPro" id="IPR045133">
    <property type="entry name" value="IRE1/2-like"/>
</dbReference>
<dbReference type="EMBL" id="JACTAM010002167">
    <property type="protein sequence ID" value="KAI2645652.1"/>
    <property type="molecule type" value="Genomic_DNA"/>
</dbReference>
<dbReference type="Gene3D" id="1.10.510.10">
    <property type="entry name" value="Transferase(Phosphotransferase) domain 1"/>
    <property type="match status" value="2"/>
</dbReference>
<comment type="caution">
    <text evidence="7">The sequence shown here is derived from an EMBL/GenBank/DDBJ whole genome shotgun (WGS) entry which is preliminary data.</text>
</comment>
<dbReference type="Pfam" id="PF00069">
    <property type="entry name" value="Pkinase"/>
    <property type="match status" value="2"/>
</dbReference>
<protein>
    <submittedName>
        <fullName evidence="7">Sensor for unfolded proteins in the ER ire1</fullName>
    </submittedName>
</protein>
<dbReference type="SUPFAM" id="SSF48371">
    <property type="entry name" value="ARM repeat"/>
    <property type="match status" value="1"/>
</dbReference>
<feature type="region of interest" description="Disordered" evidence="4">
    <location>
        <begin position="1327"/>
        <end position="1357"/>
    </location>
</feature>
<keyword evidence="1" id="KW-0547">Nucleotide-binding</keyword>
<feature type="repeat" description="ANK" evidence="3">
    <location>
        <begin position="988"/>
        <end position="1022"/>
    </location>
</feature>
<dbReference type="InterPro" id="IPR008271">
    <property type="entry name" value="Ser/Thr_kinase_AS"/>
</dbReference>
<proteinExistence type="predicted"/>
<dbReference type="Pfam" id="PF06479">
    <property type="entry name" value="Ribonuc_2-5A"/>
    <property type="match status" value="2"/>
</dbReference>
<evidence type="ECO:0000259" key="6">
    <source>
        <dbReference type="PROSITE" id="PS51392"/>
    </source>
</evidence>
<evidence type="ECO:0000259" key="5">
    <source>
        <dbReference type="PROSITE" id="PS50011"/>
    </source>
</evidence>
<dbReference type="PANTHER" id="PTHR13954">
    <property type="entry name" value="IRE1-RELATED"/>
    <property type="match status" value="1"/>
</dbReference>
<dbReference type="PROSITE" id="PS51392">
    <property type="entry name" value="KEN"/>
    <property type="match status" value="2"/>
</dbReference>
<evidence type="ECO:0000256" key="1">
    <source>
        <dbReference type="ARBA" id="ARBA00022741"/>
    </source>
</evidence>
<feature type="compositionally biased region" description="Basic residues" evidence="4">
    <location>
        <begin position="429"/>
        <end position="438"/>
    </location>
</feature>
<feature type="domain" description="KEN" evidence="6">
    <location>
        <begin position="1677"/>
        <end position="1801"/>
    </location>
</feature>
<feature type="compositionally biased region" description="Low complexity" evidence="4">
    <location>
        <begin position="460"/>
        <end position="472"/>
    </location>
</feature>
<dbReference type="InterPro" id="IPR010513">
    <property type="entry name" value="KEN_dom"/>
</dbReference>
<dbReference type="PROSITE" id="PS50088">
    <property type="entry name" value="ANK_REPEAT"/>
    <property type="match status" value="2"/>
</dbReference>
<keyword evidence="8" id="KW-1185">Reference proteome</keyword>
<dbReference type="SMART" id="SM00220">
    <property type="entry name" value="S_TKc"/>
    <property type="match status" value="2"/>
</dbReference>
<dbReference type="SMART" id="SM00248">
    <property type="entry name" value="ANK"/>
    <property type="match status" value="6"/>
</dbReference>
<dbReference type="InterPro" id="IPR036770">
    <property type="entry name" value="Ankyrin_rpt-contain_sf"/>
</dbReference>
<reference evidence="7 8" key="1">
    <citation type="submission" date="2022-01" db="EMBL/GenBank/DDBJ databases">
        <title>A high-quality chromosome-level genome assembly of rohu carp, Labeo rohita.</title>
        <authorList>
            <person name="Arick M.A. II"/>
            <person name="Hsu C.-Y."/>
            <person name="Magbanua Z."/>
            <person name="Pechanova O."/>
            <person name="Grover C."/>
            <person name="Miller E."/>
            <person name="Thrash A."/>
            <person name="Ezzel L."/>
            <person name="Alam S."/>
            <person name="Benzie J."/>
            <person name="Hamilton M."/>
            <person name="Karsi A."/>
            <person name="Lawrence M.L."/>
            <person name="Peterson D.G."/>
        </authorList>
    </citation>
    <scope>NUCLEOTIDE SEQUENCE [LARGE SCALE GENOMIC DNA]</scope>
    <source>
        <strain evidence="8">BAU-BD-2019</strain>
        <tissue evidence="7">Blood</tissue>
    </source>
</reference>
<dbReference type="InterPro" id="IPR038357">
    <property type="entry name" value="KEN_sf"/>
</dbReference>
<feature type="compositionally biased region" description="Basic and acidic residues" evidence="4">
    <location>
        <begin position="439"/>
        <end position="456"/>
    </location>
</feature>
<name>A0ABQ8L4S0_LABRO</name>
<dbReference type="PROSITE" id="PS00108">
    <property type="entry name" value="PROTEIN_KINASE_ST"/>
    <property type="match status" value="2"/>
</dbReference>
<dbReference type="InterPro" id="IPR016024">
    <property type="entry name" value="ARM-type_fold"/>
</dbReference>
<evidence type="ECO:0000256" key="2">
    <source>
        <dbReference type="ARBA" id="ARBA00022840"/>
    </source>
</evidence>
<feature type="domain" description="Protein kinase" evidence="5">
    <location>
        <begin position="520"/>
        <end position="776"/>
    </location>
</feature>
<dbReference type="InterPro" id="IPR002110">
    <property type="entry name" value="Ankyrin_rpt"/>
</dbReference>
<evidence type="ECO:0000313" key="8">
    <source>
        <dbReference type="Proteomes" id="UP000830375"/>
    </source>
</evidence>
<feature type="domain" description="Protein kinase" evidence="5">
    <location>
        <begin position="1418"/>
        <end position="1674"/>
    </location>
</feature>
<feature type="region of interest" description="Disordered" evidence="4">
    <location>
        <begin position="418"/>
        <end position="483"/>
    </location>
</feature>
<dbReference type="Gene3D" id="1.20.1440.180">
    <property type="entry name" value="KEN domain"/>
    <property type="match status" value="2"/>
</dbReference>
<dbReference type="Pfam" id="PF12796">
    <property type="entry name" value="Ank_2"/>
    <property type="match status" value="2"/>
</dbReference>
<organism evidence="7 8">
    <name type="scientific">Labeo rohita</name>
    <name type="common">Indian major carp</name>
    <name type="synonym">Cyprinus rohita</name>
    <dbReference type="NCBI Taxonomy" id="84645"/>
    <lineage>
        <taxon>Eukaryota</taxon>
        <taxon>Metazoa</taxon>
        <taxon>Chordata</taxon>
        <taxon>Craniata</taxon>
        <taxon>Vertebrata</taxon>
        <taxon>Euteleostomi</taxon>
        <taxon>Actinopterygii</taxon>
        <taxon>Neopterygii</taxon>
        <taxon>Teleostei</taxon>
        <taxon>Ostariophysi</taxon>
        <taxon>Cypriniformes</taxon>
        <taxon>Cyprinidae</taxon>
        <taxon>Labeoninae</taxon>
        <taxon>Labeonini</taxon>
        <taxon>Labeo</taxon>
    </lineage>
</organism>
<dbReference type="Gene3D" id="1.25.40.20">
    <property type="entry name" value="Ankyrin repeat-containing domain"/>
    <property type="match status" value="2"/>
</dbReference>
<dbReference type="SUPFAM" id="SSF56112">
    <property type="entry name" value="Protein kinase-like (PK-like)"/>
    <property type="match status" value="2"/>
</dbReference>
<dbReference type="InterPro" id="IPR000719">
    <property type="entry name" value="Prot_kinase_dom"/>
</dbReference>